<evidence type="ECO:0000313" key="3">
    <source>
        <dbReference type="Proteomes" id="UP000195787"/>
    </source>
</evidence>
<dbReference type="RefSeq" id="WP_086991466.1">
    <property type="nucleotide sequence ID" value="NZ_FUHU01000026.1"/>
</dbReference>
<protein>
    <submittedName>
        <fullName evidence="2">Uncharacterized protein</fullName>
    </submittedName>
</protein>
<dbReference type="GeneID" id="303172579"/>
<dbReference type="Proteomes" id="UP000195787">
    <property type="component" value="Unassembled WGS sequence"/>
</dbReference>
<keyword evidence="3" id="KW-1185">Reference proteome</keyword>
<organism evidence="2 3">
    <name type="scientific">Agrococcus casei LMG 22410</name>
    <dbReference type="NCBI Taxonomy" id="1255656"/>
    <lineage>
        <taxon>Bacteria</taxon>
        <taxon>Bacillati</taxon>
        <taxon>Actinomycetota</taxon>
        <taxon>Actinomycetes</taxon>
        <taxon>Micrococcales</taxon>
        <taxon>Microbacteriaceae</taxon>
        <taxon>Agrococcus</taxon>
    </lineage>
</organism>
<proteinExistence type="predicted"/>
<dbReference type="EMBL" id="FUHU01000026">
    <property type="protein sequence ID" value="SJM56626.1"/>
    <property type="molecule type" value="Genomic_DNA"/>
</dbReference>
<name>A0A1R4FL59_9MICO</name>
<dbReference type="AlphaFoldDB" id="A0A1R4FL59"/>
<dbReference type="OrthoDB" id="4737243at2"/>
<keyword evidence="1" id="KW-0472">Membrane</keyword>
<feature type="transmembrane region" description="Helical" evidence="1">
    <location>
        <begin position="115"/>
        <end position="135"/>
    </location>
</feature>
<reference evidence="2 3" key="1">
    <citation type="submission" date="2017-02" db="EMBL/GenBank/DDBJ databases">
        <authorList>
            <person name="Peterson S.W."/>
        </authorList>
    </citation>
    <scope>NUCLEOTIDE SEQUENCE [LARGE SCALE GENOMIC DNA]</scope>
    <source>
        <strain evidence="2 3">LMG 22410</strain>
    </source>
</reference>
<evidence type="ECO:0000313" key="2">
    <source>
        <dbReference type="EMBL" id="SJM56626.1"/>
    </source>
</evidence>
<keyword evidence="1" id="KW-1133">Transmembrane helix</keyword>
<evidence type="ECO:0000256" key="1">
    <source>
        <dbReference type="SAM" id="Phobius"/>
    </source>
</evidence>
<feature type="transmembrane region" description="Helical" evidence="1">
    <location>
        <begin position="18"/>
        <end position="35"/>
    </location>
</feature>
<accession>A0A1R4FL59</accession>
<gene>
    <name evidence="2" type="ORF">CZ674_05065</name>
</gene>
<sequence>MNDTQTTPASPARWKRPLYLVLAVAAVATVLFTWFHTPTVVVAADGAGNENITLRCTNSGPSTWDPPTVNRGQELSNDFAPPMQTHNQQILKNDIESLRVSLACSQARDAHTNTLVVTVFAAGAVLFFGHSALWVRRDRPRTSTPIA</sequence>
<keyword evidence="1" id="KW-0812">Transmembrane</keyword>